<accession>A0ACC1QFV7</accession>
<dbReference type="EMBL" id="JANAKD010002772">
    <property type="protein sequence ID" value="KAJ3472933.1"/>
    <property type="molecule type" value="Genomic_DNA"/>
</dbReference>
<gene>
    <name evidence="1" type="ORF">NLG97_g10623</name>
</gene>
<evidence type="ECO:0000313" key="2">
    <source>
        <dbReference type="Proteomes" id="UP001148737"/>
    </source>
</evidence>
<organism evidence="1 2">
    <name type="scientific">Lecanicillium saksenae</name>
    <dbReference type="NCBI Taxonomy" id="468837"/>
    <lineage>
        <taxon>Eukaryota</taxon>
        <taxon>Fungi</taxon>
        <taxon>Dikarya</taxon>
        <taxon>Ascomycota</taxon>
        <taxon>Pezizomycotina</taxon>
        <taxon>Sordariomycetes</taxon>
        <taxon>Hypocreomycetidae</taxon>
        <taxon>Hypocreales</taxon>
        <taxon>Cordycipitaceae</taxon>
        <taxon>Lecanicillium</taxon>
    </lineage>
</organism>
<name>A0ACC1QFV7_9HYPO</name>
<keyword evidence="2" id="KW-1185">Reference proteome</keyword>
<evidence type="ECO:0000313" key="1">
    <source>
        <dbReference type="EMBL" id="KAJ3472933.1"/>
    </source>
</evidence>
<comment type="caution">
    <text evidence="1">The sequence shown here is derived from an EMBL/GenBank/DDBJ whole genome shotgun (WGS) entry which is preliminary data.</text>
</comment>
<dbReference type="Proteomes" id="UP001148737">
    <property type="component" value="Unassembled WGS sequence"/>
</dbReference>
<proteinExistence type="predicted"/>
<sequence length="538" mass="62235">MEMSQKIAAFEELCARSAIVIPRWFPDSTSVFWYRREVSEGEFQFFLVDCEKGSRKLAFDHEVLASKLSQVGPQIHGTSLPFTWIDVDIDGGAIRFKHVDKKWRFDRDGTLLEWNGDLYEGHFDRGCDEVASPWSREPAILTLVNQTSKRIDINWISNDGDVHFALPMQPGRSRVVNSWLHHYWRLEVHESEPRSSVSFQLKNRRSSAVVQDSPLGLSLQWDLDPIVECDDDISERDTAARREAFVRNGNVWVRETDGPTAQISFQGFSDNEFKDVFTSPDGKLAIAMQCTPPSKRSLHLVDVTPDDQFLPKLTTHEFLRPGDNVEIKRPYLFNLIDKTEIPVENILFRNPYAITNVGWSSNSEKYYFVFNERGHQHMRMLSISRVGTVQVLAEEKSEKFVDYHQKAYFKLMPATNEFLWASERDNWNHIYLFDLQTGALKSQVTKGEWNVHSIDHVDVKRRKLWVRVLGINPDEDPYYAHLACVNFDGSALQVITAGDGTHSWQWGPQRRFLIDTWSRVDDLPQSVGPRRDQELSRP</sequence>
<reference evidence="1" key="1">
    <citation type="submission" date="2022-07" db="EMBL/GenBank/DDBJ databases">
        <title>Genome Sequence of Lecanicillium saksenae.</title>
        <authorList>
            <person name="Buettner E."/>
        </authorList>
    </citation>
    <scope>NUCLEOTIDE SEQUENCE</scope>
    <source>
        <strain evidence="1">VT-O1</strain>
    </source>
</reference>
<protein>
    <submittedName>
        <fullName evidence="1">Uncharacterized protein</fullName>
    </submittedName>
</protein>